<dbReference type="EMBL" id="SNWM01000008">
    <property type="protein sequence ID" value="TDO19027.1"/>
    <property type="molecule type" value="Genomic_DNA"/>
</dbReference>
<dbReference type="OrthoDB" id="7867880at2"/>
<dbReference type="AlphaFoldDB" id="A0A4R6IBV4"/>
<comment type="caution">
    <text evidence="1">The sequence shown here is derived from an EMBL/GenBank/DDBJ whole genome shotgun (WGS) entry which is preliminary data.</text>
</comment>
<keyword evidence="2" id="KW-1185">Reference proteome</keyword>
<sequence length="289" mass="32909">MELNADYVFQTDSEIVNRQYLTNQNYLIEYDRTVDPEYCVLYFSSNNIYFPNTSEAFTESIIDKGRYEWYGNRINKGFKHIFLRDIKKQWYLTGINNDIDDPEKLIAFLKAETQGYKIIAVGSSAGGFISTIIGQSLGAEQIYSFNGQSEILSLLAKPNASTVNPILFRNKDNSKLLPFFDVLNFITHPKSIFYFYSTASQWDIEQHAHLTNRAINVYAFKTSNHGIPFLKTNLPVILNLPEPDLLKLSGMVFHPILFSLKIVGLAQTVNGVKIALKAVVGKILLKLKR</sequence>
<evidence type="ECO:0000313" key="1">
    <source>
        <dbReference type="EMBL" id="TDO19027.1"/>
    </source>
</evidence>
<gene>
    <name evidence="1" type="ORF">CLV32_4649</name>
</gene>
<protein>
    <recommendedName>
        <fullName evidence="3">Alpha/beta hydrolase</fullName>
    </recommendedName>
</protein>
<name>A0A4R6IBV4_9SPHI</name>
<reference evidence="1 2" key="1">
    <citation type="submission" date="2019-03" db="EMBL/GenBank/DDBJ databases">
        <title>Genomic Encyclopedia of Archaeal and Bacterial Type Strains, Phase II (KMG-II): from individual species to whole genera.</title>
        <authorList>
            <person name="Goeker M."/>
        </authorList>
    </citation>
    <scope>NUCLEOTIDE SEQUENCE [LARGE SCALE GENOMIC DNA]</scope>
    <source>
        <strain evidence="1 2">DSM 19034</strain>
    </source>
</reference>
<proteinExistence type="predicted"/>
<dbReference type="RefSeq" id="WP_133559241.1">
    <property type="nucleotide sequence ID" value="NZ_SNWM01000008.1"/>
</dbReference>
<evidence type="ECO:0008006" key="3">
    <source>
        <dbReference type="Google" id="ProtNLM"/>
    </source>
</evidence>
<organism evidence="1 2">
    <name type="scientific">Pedobacter duraquae</name>
    <dbReference type="NCBI Taxonomy" id="425511"/>
    <lineage>
        <taxon>Bacteria</taxon>
        <taxon>Pseudomonadati</taxon>
        <taxon>Bacteroidota</taxon>
        <taxon>Sphingobacteriia</taxon>
        <taxon>Sphingobacteriales</taxon>
        <taxon>Sphingobacteriaceae</taxon>
        <taxon>Pedobacter</taxon>
    </lineage>
</organism>
<dbReference type="Proteomes" id="UP000295499">
    <property type="component" value="Unassembled WGS sequence"/>
</dbReference>
<accession>A0A4R6IBV4</accession>
<evidence type="ECO:0000313" key="2">
    <source>
        <dbReference type="Proteomes" id="UP000295499"/>
    </source>
</evidence>